<protein>
    <submittedName>
        <fullName evidence="1">Uncharacterized protein</fullName>
    </submittedName>
</protein>
<evidence type="ECO:0000313" key="1">
    <source>
        <dbReference type="EMBL" id="MPN06757.1"/>
    </source>
</evidence>
<dbReference type="EMBL" id="VSSQ01052699">
    <property type="protein sequence ID" value="MPN06757.1"/>
    <property type="molecule type" value="Genomic_DNA"/>
</dbReference>
<name>A0A645EXW8_9ZZZZ</name>
<dbReference type="AlphaFoldDB" id="A0A645EXW8"/>
<accession>A0A645EXW8</accession>
<gene>
    <name evidence="1" type="ORF">SDC9_154014</name>
</gene>
<sequence length="60" mass="6773">MIDEDTIIPKHVVNHPVPGSTAIGKQSDDLPTKLIFFTTFYWFIPSIDIKVLSTNLKIES</sequence>
<organism evidence="1">
    <name type="scientific">bioreactor metagenome</name>
    <dbReference type="NCBI Taxonomy" id="1076179"/>
    <lineage>
        <taxon>unclassified sequences</taxon>
        <taxon>metagenomes</taxon>
        <taxon>ecological metagenomes</taxon>
    </lineage>
</organism>
<reference evidence="1" key="1">
    <citation type="submission" date="2019-08" db="EMBL/GenBank/DDBJ databases">
        <authorList>
            <person name="Kucharzyk K."/>
            <person name="Murdoch R.W."/>
            <person name="Higgins S."/>
            <person name="Loffler F."/>
        </authorList>
    </citation>
    <scope>NUCLEOTIDE SEQUENCE</scope>
</reference>
<comment type="caution">
    <text evidence="1">The sequence shown here is derived from an EMBL/GenBank/DDBJ whole genome shotgun (WGS) entry which is preliminary data.</text>
</comment>
<proteinExistence type="predicted"/>